<gene>
    <name evidence="13" type="primary">LOC110784858</name>
</gene>
<feature type="domain" description="AAA+ ATPase" evidence="11">
    <location>
        <begin position="50"/>
        <end position="203"/>
    </location>
</feature>
<dbReference type="CDD" id="cd00009">
    <property type="entry name" value="AAA"/>
    <property type="match status" value="1"/>
</dbReference>
<dbReference type="PANTHER" id="PTHR12087">
    <property type="entry name" value="ORIGIN RECOGNITION COMPLEX SUBUNIT 4"/>
    <property type="match status" value="1"/>
</dbReference>
<dbReference type="KEGG" id="soe:110784858"/>
<protein>
    <recommendedName>
        <fullName evidence="9 10">Origin of replication complex subunit 4</fullName>
    </recommendedName>
</protein>
<proteinExistence type="inferred from homology"/>
<evidence type="ECO:0000256" key="8">
    <source>
        <dbReference type="ARBA" id="ARBA00057448"/>
    </source>
</evidence>
<dbReference type="PIRSF" id="PIRSF007858">
    <property type="entry name" value="ORC4"/>
    <property type="match status" value="1"/>
</dbReference>
<sequence length="421" mass="48039">MEKNPGEEALALLRTRICDPNAFFSLLPPSPDTNFSKLKFIVSSSITEACNNSVLLLGPRGCGKTAVLELVLKDLLAEYPDMITVIKLNGLLHSDDNCALKEIARQLCVEHQLLFSKMASFDDNTQFVISMLRECGLAHKTIVIVLDEFDLFAQGKQRLLYSLLDAMQSVTSQAIIIGISCRLDADQLLEKRVRSRLSHRKLLFCPPSKDELERLLECLLSLPVNSSLPQSYVVEFNKELRKILADQKFKDSINTLLSSDSTVDQILRFLFLSVSTMDLKTGILSVENFKSVVEKINRKPKLEYLKDCSVLELYILVCMKRLEVKEQNSYNFNSVMKEYKAIHDSFQTPDSYARNVCLRAFEHLIQRELICFMDNRGYNQSIEFRSVKLLISPYELHQGLEKNQNCPSMLQKLMNQTGQRS</sequence>
<dbReference type="InterPro" id="IPR016527">
    <property type="entry name" value="ORC4"/>
</dbReference>
<comment type="similarity">
    <text evidence="2 10">Belongs to the ORC4 family.</text>
</comment>
<dbReference type="AlphaFoldDB" id="A0A9R0I9A5"/>
<dbReference type="InterPro" id="IPR003593">
    <property type="entry name" value="AAA+_ATPase"/>
</dbReference>
<evidence type="ECO:0000313" key="12">
    <source>
        <dbReference type="Proteomes" id="UP000813463"/>
    </source>
</evidence>
<accession>A0A9R0I9A5</accession>
<comment type="function">
    <text evidence="8">Component of the origin recognition complex (ORC) that binds origins of replication. DNA-binding is ATP-dependent. The specific DNA sequences that define origins of replication have not been identified yet. ORC is required to assemble the pre-replication complex necessary to initiate DNA replication.</text>
</comment>
<dbReference type="Pfam" id="PF00004">
    <property type="entry name" value="AAA"/>
    <property type="match status" value="1"/>
</dbReference>
<evidence type="ECO:0000256" key="2">
    <source>
        <dbReference type="ARBA" id="ARBA00005334"/>
    </source>
</evidence>
<dbReference type="GO" id="GO:0016887">
    <property type="term" value="F:ATP hydrolysis activity"/>
    <property type="evidence" value="ECO:0007669"/>
    <property type="project" value="InterPro"/>
</dbReference>
<evidence type="ECO:0000256" key="5">
    <source>
        <dbReference type="ARBA" id="ARBA00022840"/>
    </source>
</evidence>
<evidence type="ECO:0000259" key="11">
    <source>
        <dbReference type="SMART" id="SM00382"/>
    </source>
</evidence>
<dbReference type="SMART" id="SM00382">
    <property type="entry name" value="AAA"/>
    <property type="match status" value="1"/>
</dbReference>
<evidence type="ECO:0000256" key="10">
    <source>
        <dbReference type="PIRNR" id="PIRNR007858"/>
    </source>
</evidence>
<keyword evidence="7 10" id="KW-0539">Nucleus</keyword>
<keyword evidence="6 10" id="KW-0238">DNA-binding</keyword>
<dbReference type="OrthoDB" id="343623at2759"/>
<dbReference type="GeneID" id="110784858"/>
<evidence type="ECO:0000256" key="7">
    <source>
        <dbReference type="ARBA" id="ARBA00023242"/>
    </source>
</evidence>
<dbReference type="SUPFAM" id="SSF52540">
    <property type="entry name" value="P-loop containing nucleoside triphosphate hydrolases"/>
    <property type="match status" value="1"/>
</dbReference>
<reference evidence="12" key="1">
    <citation type="journal article" date="2021" name="Nat. Commun.">
        <title>Genomic analyses provide insights into spinach domestication and the genetic basis of agronomic traits.</title>
        <authorList>
            <person name="Cai X."/>
            <person name="Sun X."/>
            <person name="Xu C."/>
            <person name="Sun H."/>
            <person name="Wang X."/>
            <person name="Ge C."/>
            <person name="Zhang Z."/>
            <person name="Wang Q."/>
            <person name="Fei Z."/>
            <person name="Jiao C."/>
            <person name="Wang Q."/>
        </authorList>
    </citation>
    <scope>NUCLEOTIDE SEQUENCE [LARGE SCALE GENOMIC DNA]</scope>
    <source>
        <strain evidence="12">cv. Varoflay</strain>
    </source>
</reference>
<dbReference type="GO" id="GO:0005524">
    <property type="term" value="F:ATP binding"/>
    <property type="evidence" value="ECO:0007669"/>
    <property type="project" value="UniProtKB-KW"/>
</dbReference>
<evidence type="ECO:0000313" key="13">
    <source>
        <dbReference type="RefSeq" id="XP_021844996.1"/>
    </source>
</evidence>
<reference evidence="13" key="2">
    <citation type="submission" date="2025-08" db="UniProtKB">
        <authorList>
            <consortium name="RefSeq"/>
        </authorList>
    </citation>
    <scope>IDENTIFICATION</scope>
    <source>
        <tissue evidence="13">Leaf</tissue>
    </source>
</reference>
<dbReference type="RefSeq" id="XP_021844996.1">
    <property type="nucleotide sequence ID" value="XM_021989304.2"/>
</dbReference>
<dbReference type="Proteomes" id="UP000813463">
    <property type="component" value="Chromosome 3"/>
</dbReference>
<dbReference type="GO" id="GO:0005664">
    <property type="term" value="C:nuclear origin of replication recognition complex"/>
    <property type="evidence" value="ECO:0000318"/>
    <property type="project" value="GO_Central"/>
</dbReference>
<dbReference type="FunFam" id="3.40.50.300:FF:001041">
    <property type="entry name" value="Origin of replication complex subunit 4"/>
    <property type="match status" value="1"/>
</dbReference>
<dbReference type="InterPro" id="IPR027417">
    <property type="entry name" value="P-loop_NTPase"/>
</dbReference>
<evidence type="ECO:0000256" key="9">
    <source>
        <dbReference type="ARBA" id="ARBA00073314"/>
    </source>
</evidence>
<evidence type="ECO:0000256" key="1">
    <source>
        <dbReference type="ARBA" id="ARBA00004123"/>
    </source>
</evidence>
<dbReference type="Pfam" id="PF14629">
    <property type="entry name" value="ORC4_C"/>
    <property type="match status" value="1"/>
</dbReference>
<dbReference type="GO" id="GO:0003688">
    <property type="term" value="F:DNA replication origin binding"/>
    <property type="evidence" value="ECO:0000318"/>
    <property type="project" value="GO_Central"/>
</dbReference>
<dbReference type="PANTHER" id="PTHR12087:SF0">
    <property type="entry name" value="ORIGIN RECOGNITION COMPLEX SUBUNIT 4"/>
    <property type="match status" value="1"/>
</dbReference>
<evidence type="ECO:0000256" key="6">
    <source>
        <dbReference type="ARBA" id="ARBA00023125"/>
    </source>
</evidence>
<evidence type="ECO:0000256" key="3">
    <source>
        <dbReference type="ARBA" id="ARBA00022705"/>
    </source>
</evidence>
<dbReference type="Gene3D" id="3.40.50.300">
    <property type="entry name" value="P-loop containing nucleotide triphosphate hydrolases"/>
    <property type="match status" value="1"/>
</dbReference>
<dbReference type="InterPro" id="IPR003959">
    <property type="entry name" value="ATPase_AAA_core"/>
</dbReference>
<comment type="subcellular location">
    <subcellularLocation>
        <location evidence="1 10">Nucleus</location>
    </subcellularLocation>
</comment>
<keyword evidence="4" id="KW-0547">Nucleotide-binding</keyword>
<dbReference type="InterPro" id="IPR032705">
    <property type="entry name" value="ORC4_C"/>
</dbReference>
<keyword evidence="12" id="KW-1185">Reference proteome</keyword>
<keyword evidence="3 10" id="KW-0235">DNA replication</keyword>
<dbReference type="GO" id="GO:0006270">
    <property type="term" value="P:DNA replication initiation"/>
    <property type="evidence" value="ECO:0000318"/>
    <property type="project" value="GO_Central"/>
</dbReference>
<keyword evidence="5" id="KW-0067">ATP-binding</keyword>
<organism evidence="12 13">
    <name type="scientific">Spinacia oleracea</name>
    <name type="common">Spinach</name>
    <dbReference type="NCBI Taxonomy" id="3562"/>
    <lineage>
        <taxon>Eukaryota</taxon>
        <taxon>Viridiplantae</taxon>
        <taxon>Streptophyta</taxon>
        <taxon>Embryophyta</taxon>
        <taxon>Tracheophyta</taxon>
        <taxon>Spermatophyta</taxon>
        <taxon>Magnoliopsida</taxon>
        <taxon>eudicotyledons</taxon>
        <taxon>Gunneridae</taxon>
        <taxon>Pentapetalae</taxon>
        <taxon>Caryophyllales</taxon>
        <taxon>Chenopodiaceae</taxon>
        <taxon>Chenopodioideae</taxon>
        <taxon>Anserineae</taxon>
        <taxon>Spinacia</taxon>
    </lineage>
</organism>
<evidence type="ECO:0000256" key="4">
    <source>
        <dbReference type="ARBA" id="ARBA00022741"/>
    </source>
</evidence>
<name>A0A9R0I9A5_SPIOL</name>